<evidence type="ECO:0000313" key="2">
    <source>
        <dbReference type="EMBL" id="MBX16915.1"/>
    </source>
</evidence>
<organism evidence="2">
    <name type="scientific">Rhizophora mucronata</name>
    <name type="common">Asiatic mangrove</name>
    <dbReference type="NCBI Taxonomy" id="61149"/>
    <lineage>
        <taxon>Eukaryota</taxon>
        <taxon>Viridiplantae</taxon>
        <taxon>Streptophyta</taxon>
        <taxon>Embryophyta</taxon>
        <taxon>Tracheophyta</taxon>
        <taxon>Spermatophyta</taxon>
        <taxon>Magnoliopsida</taxon>
        <taxon>eudicotyledons</taxon>
        <taxon>Gunneridae</taxon>
        <taxon>Pentapetalae</taxon>
        <taxon>rosids</taxon>
        <taxon>fabids</taxon>
        <taxon>Malpighiales</taxon>
        <taxon>Rhizophoraceae</taxon>
        <taxon>Rhizophora</taxon>
    </lineage>
</organism>
<name>A0A2P2LG23_RHIMU</name>
<sequence length="82" mass="8698">MLGSMMTNARMGQHSQDSQGEYSNINGFDGPEVRTGGSINLNIGENIPEELRGALRSMIGMFSGAVPHGNPQDTMNGRSSAN</sequence>
<keyword evidence="2" id="KW-0346">Stress response</keyword>
<feature type="compositionally biased region" description="Polar residues" evidence="1">
    <location>
        <begin position="13"/>
        <end position="26"/>
    </location>
</feature>
<protein>
    <submittedName>
        <fullName evidence="2">Heat shock protein 70</fullName>
    </submittedName>
</protein>
<dbReference type="EMBL" id="GGEC01036431">
    <property type="protein sequence ID" value="MBX16915.1"/>
    <property type="molecule type" value="Transcribed_RNA"/>
</dbReference>
<evidence type="ECO:0000256" key="1">
    <source>
        <dbReference type="SAM" id="MobiDB-lite"/>
    </source>
</evidence>
<feature type="region of interest" description="Disordered" evidence="1">
    <location>
        <begin position="1"/>
        <end position="36"/>
    </location>
</feature>
<accession>A0A2P2LG23</accession>
<feature type="compositionally biased region" description="Polar residues" evidence="1">
    <location>
        <begin position="71"/>
        <end position="82"/>
    </location>
</feature>
<proteinExistence type="predicted"/>
<reference evidence="2" key="1">
    <citation type="submission" date="2018-02" db="EMBL/GenBank/DDBJ databases">
        <title>Rhizophora mucronata_Transcriptome.</title>
        <authorList>
            <person name="Meera S.P."/>
            <person name="Sreeshan A."/>
            <person name="Augustine A."/>
        </authorList>
    </citation>
    <scope>NUCLEOTIDE SEQUENCE</scope>
    <source>
        <tissue evidence="2">Leaf</tissue>
    </source>
</reference>
<dbReference type="AlphaFoldDB" id="A0A2P2LG23"/>
<feature type="region of interest" description="Disordered" evidence="1">
    <location>
        <begin position="63"/>
        <end position="82"/>
    </location>
</feature>